<dbReference type="EMBL" id="AYJU01000003">
    <property type="protein sequence ID" value="EST55637.1"/>
    <property type="molecule type" value="Genomic_DNA"/>
</dbReference>
<dbReference type="STRING" id="1408254.T458_05695"/>
<sequence length="64" mass="7240">MNNFIEMAAFGRGSAFGVEAARPTPSKDPNPPEAFSLFPLPPLWLVDHHTKRRICMIQKICHHL</sequence>
<proteinExistence type="predicted"/>
<dbReference type="Proteomes" id="UP000017973">
    <property type="component" value="Unassembled WGS sequence"/>
</dbReference>
<gene>
    <name evidence="1" type="ORF">T458_05695</name>
</gene>
<dbReference type="HOGENOM" id="CLU_2858937_0_0_9"/>
<dbReference type="AlphaFoldDB" id="V6MBP2"/>
<keyword evidence="2" id="KW-1185">Reference proteome</keyword>
<protein>
    <submittedName>
        <fullName evidence="1">Uncharacterized protein</fullName>
    </submittedName>
</protein>
<organism evidence="1 2">
    <name type="scientific">Brevibacillus panacihumi W25</name>
    <dbReference type="NCBI Taxonomy" id="1408254"/>
    <lineage>
        <taxon>Bacteria</taxon>
        <taxon>Bacillati</taxon>
        <taxon>Bacillota</taxon>
        <taxon>Bacilli</taxon>
        <taxon>Bacillales</taxon>
        <taxon>Paenibacillaceae</taxon>
        <taxon>Brevibacillus</taxon>
    </lineage>
</organism>
<comment type="caution">
    <text evidence="1">The sequence shown here is derived from an EMBL/GenBank/DDBJ whole genome shotgun (WGS) entry which is preliminary data.</text>
</comment>
<accession>V6MBP2</accession>
<name>V6MBP2_9BACL</name>
<dbReference type="PATRIC" id="fig|1408254.3.peg.1139"/>
<evidence type="ECO:0000313" key="1">
    <source>
        <dbReference type="EMBL" id="EST55637.1"/>
    </source>
</evidence>
<evidence type="ECO:0000313" key="2">
    <source>
        <dbReference type="Proteomes" id="UP000017973"/>
    </source>
</evidence>
<reference evidence="1 2" key="1">
    <citation type="journal article" date="2014" name="Genome Announc.">
        <title>Draft Genome Sequence of Brevibacillus panacihumi Strain W25, a Halotolerant Hydrocarbon-Degrading Bacterium.</title>
        <authorList>
            <person name="Wang X."/>
            <person name="Jin D."/>
            <person name="Zhou L."/>
            <person name="Wu L."/>
            <person name="An W."/>
            <person name="Chen Y."/>
            <person name="Zhao L."/>
        </authorList>
    </citation>
    <scope>NUCLEOTIDE SEQUENCE [LARGE SCALE GENOMIC DNA]</scope>
    <source>
        <strain evidence="1 2">W25</strain>
    </source>
</reference>